<dbReference type="Proteomes" id="UP001470230">
    <property type="component" value="Unassembled WGS sequence"/>
</dbReference>
<evidence type="ECO:0000313" key="3">
    <source>
        <dbReference type="Proteomes" id="UP001470230"/>
    </source>
</evidence>
<keyword evidence="3" id="KW-1185">Reference proteome</keyword>
<comment type="caution">
    <text evidence="1">The sequence shown here is derived from an EMBL/GenBank/DDBJ whole genome shotgun (WGS) entry which is preliminary data.</text>
</comment>
<proteinExistence type="predicted"/>
<evidence type="ECO:0000313" key="1">
    <source>
        <dbReference type="EMBL" id="KAK8834526.1"/>
    </source>
</evidence>
<dbReference type="Gene3D" id="1.25.40.420">
    <property type="match status" value="1"/>
</dbReference>
<sequence>MKNTEYDIPDVTVIDDFTIVYKSQEKREGKFYDSIEEIKTSKDQFLRKLRFFKSRSNEINHMKSILIEENYPLQIFKEFISTLTTNKISLNENNYLTLLQLCEKYQYPELQKQILKYSSSRPDIEEAVEEVLQDDEIDYLKEEVIATHLDICLKNENMLKYPIHTLIRILNSPKRVLKDHNLLFEFVKKFVSKQESKANEEQSRNEDNEEENLQLLMSSLDYSRMSTDELKELFNSKHF</sequence>
<accession>A0ABR2GLG7</accession>
<protein>
    <submittedName>
        <fullName evidence="1">Uncharacterized protein</fullName>
    </submittedName>
</protein>
<evidence type="ECO:0000313" key="2">
    <source>
        <dbReference type="EMBL" id="KAK8865103.1"/>
    </source>
</evidence>
<dbReference type="EMBL" id="JAPFFF010000016">
    <property type="protein sequence ID" value="KAK8865103.1"/>
    <property type="molecule type" value="Genomic_DNA"/>
</dbReference>
<organism evidence="1 3">
    <name type="scientific">Tritrichomonas musculus</name>
    <dbReference type="NCBI Taxonomy" id="1915356"/>
    <lineage>
        <taxon>Eukaryota</taxon>
        <taxon>Metamonada</taxon>
        <taxon>Parabasalia</taxon>
        <taxon>Tritrichomonadida</taxon>
        <taxon>Tritrichomonadidae</taxon>
        <taxon>Tritrichomonas</taxon>
    </lineage>
</organism>
<dbReference type="EMBL" id="JAPFFF010000377">
    <property type="protein sequence ID" value="KAK8834526.1"/>
    <property type="molecule type" value="Genomic_DNA"/>
</dbReference>
<name>A0ABR2GLG7_9EUKA</name>
<gene>
    <name evidence="2" type="ORF">M9Y10_010635</name>
    <name evidence="1" type="ORF">M9Y10_027579</name>
</gene>
<reference evidence="1 3" key="1">
    <citation type="submission" date="2024-04" db="EMBL/GenBank/DDBJ databases">
        <title>Tritrichomonas musculus Genome.</title>
        <authorList>
            <person name="Alves-Ferreira E."/>
            <person name="Grigg M."/>
            <person name="Lorenzi H."/>
            <person name="Galac M."/>
        </authorList>
    </citation>
    <scope>NUCLEOTIDE SEQUENCE [LARGE SCALE GENOMIC DNA]</scope>
    <source>
        <strain evidence="1 3">EAF2021</strain>
    </source>
</reference>